<evidence type="ECO:0008006" key="4">
    <source>
        <dbReference type="Google" id="ProtNLM"/>
    </source>
</evidence>
<keyword evidence="3" id="KW-1185">Reference proteome</keyword>
<feature type="transmembrane region" description="Helical" evidence="1">
    <location>
        <begin position="163"/>
        <end position="189"/>
    </location>
</feature>
<dbReference type="AlphaFoldDB" id="A0A413RIX0"/>
<protein>
    <recommendedName>
        <fullName evidence="4">ABC transporter permease</fullName>
    </recommendedName>
</protein>
<feature type="transmembrane region" description="Helical" evidence="1">
    <location>
        <begin position="209"/>
        <end position="230"/>
    </location>
</feature>
<sequence length="330" mass="35217">MTRLVRVELARFFARILVWCVAVGLVAVSGLIVLDAWRSSSPPSAADLADAQTYYEQSLADWEANNDQYEADCLDQLQQAKDNGDDTTGWTCDYPAPSLQDFVNADPPFAEAGQGKLSNLAIPLVLAPSLMAVSFIAAEFATGAISNWLTFAPRRNRVYWSKVVAAVLGVAPAVLVSTAVAAFGIWLAYRSHGTIGDLGPHGYRPYVDTSLRLVALGLGFAAGAAALAFLLRHTAAVLGAVIGWAVVWEGVIGSAVSGMRPYTLSFDIVAWVQGSASYYVDECSRAEDGTMQCVGVEQVTHMTQAGLQLGGVVVALVLVAWVVFRRRDVA</sequence>
<dbReference type="OrthoDB" id="3819831at2"/>
<feature type="transmembrane region" description="Helical" evidence="1">
    <location>
        <begin position="305"/>
        <end position="324"/>
    </location>
</feature>
<gene>
    <name evidence="2" type="ORF">D1825_14575</name>
</gene>
<reference evidence="2 3" key="1">
    <citation type="submission" date="2018-08" db="EMBL/GenBank/DDBJ databases">
        <title>Cellulomonas rhizosphaerae sp. nov., a novel actinomycete isolated from soil.</title>
        <authorList>
            <person name="Tian Y."/>
        </authorList>
    </citation>
    <scope>NUCLEOTIDE SEQUENCE [LARGE SCALE GENOMIC DNA]</scope>
    <source>
        <strain evidence="2 3">NEAU-TCZ24</strain>
    </source>
</reference>
<dbReference type="GO" id="GO:0005886">
    <property type="term" value="C:plasma membrane"/>
    <property type="evidence" value="ECO:0007669"/>
    <property type="project" value="UniProtKB-SubCell"/>
</dbReference>
<keyword evidence="1" id="KW-0812">Transmembrane</keyword>
<keyword evidence="1" id="KW-0472">Membrane</keyword>
<comment type="caution">
    <text evidence="2">The sequence shown here is derived from an EMBL/GenBank/DDBJ whole genome shotgun (WGS) entry which is preliminary data.</text>
</comment>
<evidence type="ECO:0000313" key="3">
    <source>
        <dbReference type="Proteomes" id="UP000283374"/>
    </source>
</evidence>
<feature type="transmembrane region" description="Helical" evidence="1">
    <location>
        <begin position="125"/>
        <end position="151"/>
    </location>
</feature>
<dbReference type="GO" id="GO:0140359">
    <property type="term" value="F:ABC-type transporter activity"/>
    <property type="evidence" value="ECO:0007669"/>
    <property type="project" value="InterPro"/>
</dbReference>
<organism evidence="2 3">
    <name type="scientific">Cellulomonas rhizosphaerae</name>
    <dbReference type="NCBI Taxonomy" id="2293719"/>
    <lineage>
        <taxon>Bacteria</taxon>
        <taxon>Bacillati</taxon>
        <taxon>Actinomycetota</taxon>
        <taxon>Actinomycetes</taxon>
        <taxon>Micrococcales</taxon>
        <taxon>Cellulomonadaceae</taxon>
        <taxon>Cellulomonas</taxon>
    </lineage>
</organism>
<dbReference type="Proteomes" id="UP000283374">
    <property type="component" value="Unassembled WGS sequence"/>
</dbReference>
<keyword evidence="1" id="KW-1133">Transmembrane helix</keyword>
<feature type="transmembrane region" description="Helical" evidence="1">
    <location>
        <begin position="237"/>
        <end position="256"/>
    </location>
</feature>
<dbReference type="EMBL" id="QWKP01000215">
    <property type="protein sequence ID" value="RHA38317.1"/>
    <property type="molecule type" value="Genomic_DNA"/>
</dbReference>
<evidence type="ECO:0000256" key="1">
    <source>
        <dbReference type="SAM" id="Phobius"/>
    </source>
</evidence>
<dbReference type="RefSeq" id="WP_118768135.1">
    <property type="nucleotide sequence ID" value="NZ_QWKP01000215.1"/>
</dbReference>
<proteinExistence type="predicted"/>
<accession>A0A413RIX0</accession>
<evidence type="ECO:0000313" key="2">
    <source>
        <dbReference type="EMBL" id="RHA38317.1"/>
    </source>
</evidence>
<feature type="transmembrane region" description="Helical" evidence="1">
    <location>
        <begin position="12"/>
        <end position="34"/>
    </location>
</feature>
<name>A0A413RIX0_9CELL</name>